<comment type="similarity">
    <text evidence="12">Belongs to the glycosyl hydrolase 18 family. Chitinase class III subfamily.</text>
</comment>
<dbReference type="EC" id="3.2.1.14" evidence="3"/>
<accession>A0A0B8MXP8</accession>
<evidence type="ECO:0000256" key="13">
    <source>
        <dbReference type="RuleBase" id="RU000489"/>
    </source>
</evidence>
<comment type="subcellular location">
    <subcellularLocation>
        <location evidence="2">Secreted</location>
        <location evidence="2">Cell wall</location>
    </subcellularLocation>
</comment>
<evidence type="ECO:0000256" key="2">
    <source>
        <dbReference type="ARBA" id="ARBA00004191"/>
    </source>
</evidence>
<evidence type="ECO:0000256" key="12">
    <source>
        <dbReference type="ARBA" id="ARBA00025727"/>
    </source>
</evidence>
<dbReference type="GO" id="GO:0006032">
    <property type="term" value="P:chitin catabolic process"/>
    <property type="evidence" value="ECO:0007669"/>
    <property type="project" value="UniProtKB-KW"/>
</dbReference>
<evidence type="ECO:0000256" key="9">
    <source>
        <dbReference type="ARBA" id="ARBA00023295"/>
    </source>
</evidence>
<gene>
    <name evidence="17" type="ORF">TCE0_023r07036</name>
</gene>
<feature type="region of interest" description="Disordered" evidence="14">
    <location>
        <begin position="338"/>
        <end position="391"/>
    </location>
</feature>
<evidence type="ECO:0000256" key="14">
    <source>
        <dbReference type="SAM" id="MobiDB-lite"/>
    </source>
</evidence>
<dbReference type="PANTHER" id="PTHR45708:SF49">
    <property type="entry name" value="ENDOCHITINASE"/>
    <property type="match status" value="1"/>
</dbReference>
<evidence type="ECO:0000256" key="8">
    <source>
        <dbReference type="ARBA" id="ARBA00023277"/>
    </source>
</evidence>
<keyword evidence="4" id="KW-0134">Cell wall</keyword>
<dbReference type="EMBL" id="DF933819">
    <property type="protein sequence ID" value="GAM37260.1"/>
    <property type="molecule type" value="Genomic_DNA"/>
</dbReference>
<dbReference type="PROSITE" id="PS51910">
    <property type="entry name" value="GH18_2"/>
    <property type="match status" value="1"/>
</dbReference>
<keyword evidence="6 13" id="KW-0378">Hydrolase</keyword>
<evidence type="ECO:0000313" key="18">
    <source>
        <dbReference type="Proteomes" id="UP000053095"/>
    </source>
</evidence>
<dbReference type="InterPro" id="IPR001579">
    <property type="entry name" value="Glyco_hydro_18_chit_AS"/>
</dbReference>
<organism evidence="17 18">
    <name type="scientific">Talaromyces pinophilus</name>
    <name type="common">Penicillium pinophilum</name>
    <dbReference type="NCBI Taxonomy" id="128442"/>
    <lineage>
        <taxon>Eukaryota</taxon>
        <taxon>Fungi</taxon>
        <taxon>Dikarya</taxon>
        <taxon>Ascomycota</taxon>
        <taxon>Pezizomycotina</taxon>
        <taxon>Eurotiomycetes</taxon>
        <taxon>Eurotiomycetidae</taxon>
        <taxon>Eurotiales</taxon>
        <taxon>Trichocomaceae</taxon>
        <taxon>Talaromyces</taxon>
        <taxon>Talaromyces sect. Talaromyces</taxon>
    </lineage>
</organism>
<reference evidence="18" key="1">
    <citation type="journal article" date="2015" name="Genome Announc.">
        <title>Draft genome sequence of Talaromyces cellulolyticus strain Y-94, a source of lignocellulosic biomass-degrading enzymes.</title>
        <authorList>
            <person name="Fujii T."/>
            <person name="Koike H."/>
            <person name="Sawayama S."/>
            <person name="Yano S."/>
            <person name="Inoue H."/>
        </authorList>
    </citation>
    <scope>NUCLEOTIDE SEQUENCE [LARGE SCALE GENOMIC DNA]</scope>
    <source>
        <strain evidence="18">Y-94</strain>
    </source>
</reference>
<keyword evidence="10" id="KW-0624">Polysaccharide degradation</keyword>
<dbReference type="InterPro" id="IPR050542">
    <property type="entry name" value="Glycosyl_Hydrlase18_Chitinase"/>
</dbReference>
<feature type="chain" id="PRO_5002135833" description="chitinase" evidence="15">
    <location>
        <begin position="21"/>
        <end position="451"/>
    </location>
</feature>
<dbReference type="InterPro" id="IPR001223">
    <property type="entry name" value="Glyco_hydro18_cat"/>
</dbReference>
<dbReference type="GO" id="GO:0005576">
    <property type="term" value="C:extracellular region"/>
    <property type="evidence" value="ECO:0007669"/>
    <property type="project" value="TreeGrafter"/>
</dbReference>
<dbReference type="InterPro" id="IPR017853">
    <property type="entry name" value="GH"/>
</dbReference>
<keyword evidence="5" id="KW-0147">Chitin-binding</keyword>
<keyword evidence="7" id="KW-0146">Chitin degradation</keyword>
<keyword evidence="9 13" id="KW-0326">Glycosidase</keyword>
<dbReference type="GO" id="GO:0000272">
    <property type="term" value="P:polysaccharide catabolic process"/>
    <property type="evidence" value="ECO:0007669"/>
    <property type="project" value="UniProtKB-KW"/>
</dbReference>
<evidence type="ECO:0000313" key="17">
    <source>
        <dbReference type="EMBL" id="GAM37260.1"/>
    </source>
</evidence>
<evidence type="ECO:0000256" key="15">
    <source>
        <dbReference type="SAM" id="SignalP"/>
    </source>
</evidence>
<feature type="signal peptide" evidence="15">
    <location>
        <begin position="1"/>
        <end position="20"/>
    </location>
</feature>
<dbReference type="Pfam" id="PF00704">
    <property type="entry name" value="Glyco_hydro_18"/>
    <property type="match status" value="1"/>
</dbReference>
<comment type="catalytic activity">
    <reaction evidence="1">
        <text>Random endo-hydrolysis of N-acetyl-beta-D-glucosaminide (1-&gt;4)-beta-linkages in chitin and chitodextrins.</text>
        <dbReference type="EC" id="3.2.1.14"/>
    </reaction>
</comment>
<dbReference type="SUPFAM" id="SSF51445">
    <property type="entry name" value="(Trans)glycosidases"/>
    <property type="match status" value="1"/>
</dbReference>
<evidence type="ECO:0000256" key="3">
    <source>
        <dbReference type="ARBA" id="ARBA00012729"/>
    </source>
</evidence>
<dbReference type="CDD" id="cd02877">
    <property type="entry name" value="GH18_hevamine_XipI_class_III"/>
    <property type="match status" value="1"/>
</dbReference>
<dbReference type="InterPro" id="IPR005089">
    <property type="entry name" value="CBM19"/>
</dbReference>
<evidence type="ECO:0000256" key="6">
    <source>
        <dbReference type="ARBA" id="ARBA00022801"/>
    </source>
</evidence>
<dbReference type="GO" id="GO:0008061">
    <property type="term" value="F:chitin binding"/>
    <property type="evidence" value="ECO:0007669"/>
    <property type="project" value="UniProtKB-KW"/>
</dbReference>
<evidence type="ECO:0000256" key="1">
    <source>
        <dbReference type="ARBA" id="ARBA00000822"/>
    </source>
</evidence>
<sequence>MMNSILYVSAFLAAFKGVQAGMNLNSAQNVAVYWGQNSINLVEASGGQKRLSYYCENGPQVDTLILSFITMFNGLGGYPETNFANAGDNCTTFAGTELLNCPQIADDIVTCQGLGKTILLSTGGGTYNEGGFSTEAEAIAAANLMWEAFGPVSSNSSVLRPFGTAVVDGFDFDFENLAMNNMPAYANQLRSLYLKDTSKKYYMTAAPQCVYPDYADGPMLAGAVYFDAIFVQFYNNGCGVNSYVPGATTQWNFNFNVWDNWAKTVSLNPNVRVYIGVPGNTGAGSGYEPPATVGQVIDFVVSSGWTSFGGIMVWDASQVWANSGFLSGVYSYLPSGTTTPTTTTTSTTTKSTTSTTKSSTSTTTTLVTTTTSKTSTTTTTSSTTTSTSPSTTCPVSGGSCSTDGVYACTGSSFGICDHGAWVIESCASGQVCVQAGNGVYCAASGSADPVC</sequence>
<evidence type="ECO:0000256" key="4">
    <source>
        <dbReference type="ARBA" id="ARBA00022512"/>
    </source>
</evidence>
<evidence type="ECO:0000256" key="10">
    <source>
        <dbReference type="ARBA" id="ARBA00023326"/>
    </source>
</evidence>
<dbReference type="PROSITE" id="PS01095">
    <property type="entry name" value="GH18_1"/>
    <property type="match status" value="1"/>
</dbReference>
<protein>
    <recommendedName>
        <fullName evidence="3">chitinase</fullName>
        <ecNumber evidence="3">3.2.1.14</ecNumber>
    </recommendedName>
</protein>
<evidence type="ECO:0000256" key="11">
    <source>
        <dbReference type="ARBA" id="ARBA00024658"/>
    </source>
</evidence>
<keyword evidence="8" id="KW-0119">Carbohydrate metabolism</keyword>
<evidence type="ECO:0000259" key="16">
    <source>
        <dbReference type="PROSITE" id="PS51910"/>
    </source>
</evidence>
<evidence type="ECO:0000256" key="7">
    <source>
        <dbReference type="ARBA" id="ARBA00023024"/>
    </source>
</evidence>
<feature type="domain" description="GH18" evidence="16">
    <location>
        <begin position="28"/>
        <end position="336"/>
    </location>
</feature>
<keyword evidence="18" id="KW-1185">Reference proteome</keyword>
<dbReference type="GO" id="GO:0008843">
    <property type="term" value="F:endochitinase activity"/>
    <property type="evidence" value="ECO:0007669"/>
    <property type="project" value="UniProtKB-EC"/>
</dbReference>
<proteinExistence type="inferred from homology"/>
<name>A0A0B8MXP8_TALPI</name>
<dbReference type="PANTHER" id="PTHR45708">
    <property type="entry name" value="ENDOCHITINASE"/>
    <property type="match status" value="1"/>
</dbReference>
<evidence type="ECO:0000256" key="5">
    <source>
        <dbReference type="ARBA" id="ARBA00022669"/>
    </source>
</evidence>
<dbReference type="Gene3D" id="3.20.20.80">
    <property type="entry name" value="Glycosidases"/>
    <property type="match status" value="1"/>
</dbReference>
<keyword evidence="15" id="KW-0732">Signal</keyword>
<dbReference type="Pfam" id="PF03427">
    <property type="entry name" value="CBM_19"/>
    <property type="match status" value="1"/>
</dbReference>
<dbReference type="AlphaFoldDB" id="A0A0B8MXP8"/>
<comment type="function">
    <text evidence="11">GPI-anchored chitinase involved in the degradation of chitin, a component of the cell walls of fungi and exoskeletal elements of some animals (including worms and arthropods). Required to reshape the cell wall at the sites where cell wall remodeling and/or cell wall maturation actively take place such as sites of conidia formation.</text>
</comment>
<keyword evidence="4" id="KW-0964">Secreted</keyword>
<dbReference type="InterPro" id="IPR045321">
    <property type="entry name" value="Cts1-like"/>
</dbReference>
<dbReference type="Proteomes" id="UP000053095">
    <property type="component" value="Unassembled WGS sequence"/>
</dbReference>